<evidence type="ECO:0000313" key="2">
    <source>
        <dbReference type="Proteomes" id="UP000692954"/>
    </source>
</evidence>
<accession>A0A8S1REU5</accession>
<protein>
    <submittedName>
        <fullName evidence="1">Uncharacterized protein</fullName>
    </submittedName>
</protein>
<evidence type="ECO:0000313" key="1">
    <source>
        <dbReference type="EMBL" id="CAD8125862.1"/>
    </source>
</evidence>
<keyword evidence="2" id="KW-1185">Reference proteome</keyword>
<organism evidence="1 2">
    <name type="scientific">Paramecium sonneborni</name>
    <dbReference type="NCBI Taxonomy" id="65129"/>
    <lineage>
        <taxon>Eukaryota</taxon>
        <taxon>Sar</taxon>
        <taxon>Alveolata</taxon>
        <taxon>Ciliophora</taxon>
        <taxon>Intramacronucleata</taxon>
        <taxon>Oligohymenophorea</taxon>
        <taxon>Peniculida</taxon>
        <taxon>Parameciidae</taxon>
        <taxon>Paramecium</taxon>
    </lineage>
</organism>
<name>A0A8S1REU5_9CILI</name>
<comment type="caution">
    <text evidence="1">The sequence shown here is derived from an EMBL/GenBank/DDBJ whole genome shotgun (WGS) entry which is preliminary data.</text>
</comment>
<dbReference type="EMBL" id="CAJJDN010000162">
    <property type="protein sequence ID" value="CAD8125862.1"/>
    <property type="molecule type" value="Genomic_DNA"/>
</dbReference>
<proteinExistence type="predicted"/>
<dbReference type="AlphaFoldDB" id="A0A8S1REU5"/>
<dbReference type="Proteomes" id="UP000692954">
    <property type="component" value="Unassembled WGS sequence"/>
</dbReference>
<sequence length="80" mass="9283">MFGVTTTVSHQVHLELAGFHEYRYAVKLQQSPSFNVAASVAVQEPLTVEQTWYFFQSQVYLKHLTPSEKLLIWMNILIIQ</sequence>
<gene>
    <name evidence="1" type="ORF">PSON_ATCC_30995.1.T1620126</name>
</gene>
<reference evidence="1" key="1">
    <citation type="submission" date="2021-01" db="EMBL/GenBank/DDBJ databases">
        <authorList>
            <consortium name="Genoscope - CEA"/>
            <person name="William W."/>
        </authorList>
    </citation>
    <scope>NUCLEOTIDE SEQUENCE</scope>
</reference>
<dbReference type="OrthoDB" id="10614687at2759"/>